<keyword evidence="2" id="KW-1185">Reference proteome</keyword>
<accession>A0ABW7VDB4</accession>
<dbReference type="RefSeq" id="WP_244218351.1">
    <property type="nucleotide sequence ID" value="NZ_JBHYPK010000014.1"/>
</dbReference>
<comment type="caution">
    <text evidence="1">The sequence shown here is derived from an EMBL/GenBank/DDBJ whole genome shotgun (WGS) entry which is preliminary data.</text>
</comment>
<proteinExistence type="predicted"/>
<gene>
    <name evidence="1" type="ORF">ACH49L_17615</name>
</gene>
<name>A0ABW7VDB4_STROI</name>
<evidence type="ECO:0000313" key="1">
    <source>
        <dbReference type="EMBL" id="MFI2157472.1"/>
    </source>
</evidence>
<evidence type="ECO:0000313" key="2">
    <source>
        <dbReference type="Proteomes" id="UP001611397"/>
    </source>
</evidence>
<dbReference type="Proteomes" id="UP001611397">
    <property type="component" value="Unassembled WGS sequence"/>
</dbReference>
<dbReference type="EMBL" id="JBIRWM010000007">
    <property type="protein sequence ID" value="MFI2157472.1"/>
    <property type="molecule type" value="Genomic_DNA"/>
</dbReference>
<protein>
    <submittedName>
        <fullName evidence="1">Uncharacterized protein</fullName>
    </submittedName>
</protein>
<reference evidence="1 2" key="1">
    <citation type="submission" date="2024-10" db="EMBL/GenBank/DDBJ databases">
        <title>The Natural Products Discovery Center: Release of the First 8490 Sequenced Strains for Exploring Actinobacteria Biosynthetic Diversity.</title>
        <authorList>
            <person name="Kalkreuter E."/>
            <person name="Kautsar S.A."/>
            <person name="Yang D."/>
            <person name="Bader C.D."/>
            <person name="Teijaro C.N."/>
            <person name="Fluegel L."/>
            <person name="Davis C.M."/>
            <person name="Simpson J.R."/>
            <person name="Lauterbach L."/>
            <person name="Steele A.D."/>
            <person name="Gui C."/>
            <person name="Meng S."/>
            <person name="Li G."/>
            <person name="Viehrig K."/>
            <person name="Ye F."/>
            <person name="Su P."/>
            <person name="Kiefer A.F."/>
            <person name="Nichols A."/>
            <person name="Cepeda A.J."/>
            <person name="Yan W."/>
            <person name="Fan B."/>
            <person name="Jiang Y."/>
            <person name="Adhikari A."/>
            <person name="Zheng C.-J."/>
            <person name="Schuster L."/>
            <person name="Cowan T.M."/>
            <person name="Smanski M.J."/>
            <person name="Chevrette M.G."/>
            <person name="De Carvalho L.P.S."/>
            <person name="Shen B."/>
        </authorList>
    </citation>
    <scope>NUCLEOTIDE SEQUENCE [LARGE SCALE GENOMIC DNA]</scope>
    <source>
        <strain evidence="1 2">NPDC020295</strain>
    </source>
</reference>
<sequence>MARLAPGLTGLGEWTGNDLIADTVRSAGGDQGAEMTAHSFGNTWVGVKALAEPPVAPAVQHMSRGRRPASRPGPAVAYKGVPSIDLGEGLFVNAPTVRSALLRLARAHSRNGRTAEAGLLLGLRQRLIDDPGAELGEDLKLVLRKGFGAV</sequence>
<organism evidence="1 2">
    <name type="scientific">Streptomyces olivaceoviridis</name>
    <name type="common">Streptomyces corchorusii</name>
    <dbReference type="NCBI Taxonomy" id="1921"/>
    <lineage>
        <taxon>Bacteria</taxon>
        <taxon>Bacillati</taxon>
        <taxon>Actinomycetota</taxon>
        <taxon>Actinomycetes</taxon>
        <taxon>Kitasatosporales</taxon>
        <taxon>Streptomycetaceae</taxon>
        <taxon>Streptomyces</taxon>
    </lineage>
</organism>